<protein>
    <recommendedName>
        <fullName evidence="2">Stage 0 sporulation protein A homolog</fullName>
    </recommendedName>
</protein>
<sequence>MRKLKVLVVDDEMPARETLSFLINWKETAFEIAATAKDGRDALDKYYSLHPDLIITDIQMPVMDGLALIKTIRQENSRQKFIVLSCHEKFSYAREAIQMGVTDYLIKDLITPQDLYAVLVKVEKELEEQKTVIPPGSGKNVPAERDEFDDALRNMALKTIILENVPAGAKQSLAERFGLNLTGHYFVLLLVQLDDYEKKKNILDYSAWKEVKERIYYAIKDALEGGLGGECFYYQNGQFILIARLEEIGSQLKFISQSYEIADRLHRKVRGAEKASYTIGISQGFYGLTDVPLRYREALEVIKYKIFFGKGKILFYNKIFSRLHAGNKDMMAKRIIQIQRAIDENNRAQLSQEVRALYREDVQGFMQYNYLKETNAQMYGLIAGACHASRITYADLFGCNYIPLHQLDDLDTASEMGEWFQNVFVHLIALKEKIDDKKYSRHIKDAMEYIAANYRRNIGLRDVAKALNLHKVYLCRLFKQETGENLINYILKVRLEEAKRMMLSTNHKLYEIAEQVGYPNIQQFSVVFKKLTGVTPREFRNRNFNP</sequence>
<keyword evidence="6" id="KW-0805">Transcription regulation</keyword>
<dbReference type="CDD" id="cd17536">
    <property type="entry name" value="REC_YesN-like"/>
    <property type="match status" value="1"/>
</dbReference>
<comment type="subcellular location">
    <subcellularLocation>
        <location evidence="1">Cytoplasm</location>
    </subcellularLocation>
</comment>
<keyword evidence="14" id="KW-1185">Reference proteome</keyword>
<dbReference type="InterPro" id="IPR041522">
    <property type="entry name" value="CdaR_GGDEF"/>
</dbReference>
<dbReference type="Proteomes" id="UP000323521">
    <property type="component" value="Chromosome"/>
</dbReference>
<dbReference type="Pfam" id="PF17853">
    <property type="entry name" value="GGDEF_2"/>
    <property type="match status" value="1"/>
</dbReference>
<proteinExistence type="predicted"/>
<evidence type="ECO:0000256" key="5">
    <source>
        <dbReference type="ARBA" id="ARBA00023012"/>
    </source>
</evidence>
<keyword evidence="8" id="KW-0804">Transcription</keyword>
<evidence type="ECO:0000313" key="14">
    <source>
        <dbReference type="Proteomes" id="UP000323521"/>
    </source>
</evidence>
<feature type="domain" description="Response regulatory" evidence="12">
    <location>
        <begin position="5"/>
        <end position="122"/>
    </location>
</feature>
<name>A0A3G1KPC1_FORW1</name>
<accession>A0A3G1KPC1</accession>
<dbReference type="Pfam" id="PF12833">
    <property type="entry name" value="HTH_18"/>
    <property type="match status" value="1"/>
</dbReference>
<evidence type="ECO:0000256" key="8">
    <source>
        <dbReference type="ARBA" id="ARBA00023163"/>
    </source>
</evidence>
<dbReference type="InterPro" id="IPR018060">
    <property type="entry name" value="HTH_AraC"/>
</dbReference>
<dbReference type="GO" id="GO:0005737">
    <property type="term" value="C:cytoplasm"/>
    <property type="evidence" value="ECO:0007669"/>
    <property type="project" value="UniProtKB-SubCell"/>
</dbReference>
<keyword evidence="3" id="KW-0963">Cytoplasm</keyword>
<dbReference type="InterPro" id="IPR018062">
    <property type="entry name" value="HTH_AraC-typ_CS"/>
</dbReference>
<dbReference type="InterPro" id="IPR001789">
    <property type="entry name" value="Sig_transdc_resp-reg_receiver"/>
</dbReference>
<comment type="function">
    <text evidence="9">May play the central regulatory role in sporulation. It may be an element of the effector pathway responsible for the activation of sporulation genes in response to nutritional stress. Spo0A may act in concert with spo0H (a sigma factor) to control the expression of some genes that are critical to the sporulation process.</text>
</comment>
<keyword evidence="4 10" id="KW-0597">Phosphoprotein</keyword>
<dbReference type="InterPro" id="IPR009057">
    <property type="entry name" value="Homeodomain-like_sf"/>
</dbReference>
<dbReference type="SUPFAM" id="SSF52172">
    <property type="entry name" value="CheY-like"/>
    <property type="match status" value="1"/>
</dbReference>
<gene>
    <name evidence="13" type="ORF">DCMF_05385</name>
</gene>
<dbReference type="PRINTS" id="PR00032">
    <property type="entry name" value="HTHARAC"/>
</dbReference>
<feature type="modified residue" description="4-aspartylphosphate" evidence="10">
    <location>
        <position position="57"/>
    </location>
</feature>
<dbReference type="PROSITE" id="PS00041">
    <property type="entry name" value="HTH_ARAC_FAMILY_1"/>
    <property type="match status" value="1"/>
</dbReference>
<evidence type="ECO:0000256" key="10">
    <source>
        <dbReference type="PROSITE-ProRule" id="PRU00169"/>
    </source>
</evidence>
<dbReference type="PROSITE" id="PS01124">
    <property type="entry name" value="HTH_ARAC_FAMILY_2"/>
    <property type="match status" value="1"/>
</dbReference>
<dbReference type="PROSITE" id="PS50110">
    <property type="entry name" value="RESPONSE_REGULATORY"/>
    <property type="match status" value="1"/>
</dbReference>
<dbReference type="SMART" id="SM00448">
    <property type="entry name" value="REC"/>
    <property type="match status" value="1"/>
</dbReference>
<dbReference type="OrthoDB" id="324626at2"/>
<dbReference type="PANTHER" id="PTHR42713:SF3">
    <property type="entry name" value="TRANSCRIPTIONAL REGULATORY PROTEIN HPTR"/>
    <property type="match status" value="1"/>
</dbReference>
<dbReference type="KEGG" id="fwa:DCMF_05385"/>
<dbReference type="GO" id="GO:0000160">
    <property type="term" value="P:phosphorelay signal transduction system"/>
    <property type="evidence" value="ECO:0007669"/>
    <property type="project" value="UniProtKB-KW"/>
</dbReference>
<evidence type="ECO:0000259" key="12">
    <source>
        <dbReference type="PROSITE" id="PS50110"/>
    </source>
</evidence>
<evidence type="ECO:0000256" key="3">
    <source>
        <dbReference type="ARBA" id="ARBA00022490"/>
    </source>
</evidence>
<reference evidence="13 14" key="1">
    <citation type="submission" date="2016-10" db="EMBL/GenBank/DDBJ databases">
        <title>Complete Genome Sequence of Peptococcaceae strain DCMF.</title>
        <authorList>
            <person name="Edwards R.J."/>
            <person name="Holland S.I."/>
            <person name="Deshpande N.P."/>
            <person name="Wong Y.K."/>
            <person name="Ertan H."/>
            <person name="Manefield M."/>
            <person name="Russell T.L."/>
            <person name="Lee M.J."/>
        </authorList>
    </citation>
    <scope>NUCLEOTIDE SEQUENCE [LARGE SCALE GENOMIC DNA]</scope>
    <source>
        <strain evidence="13 14">DCMF</strain>
    </source>
</reference>
<dbReference type="Gene3D" id="3.40.50.2300">
    <property type="match status" value="1"/>
</dbReference>
<dbReference type="InterPro" id="IPR020449">
    <property type="entry name" value="Tscrpt_reg_AraC-type_HTH"/>
</dbReference>
<dbReference type="AlphaFoldDB" id="A0A3G1KPC1"/>
<evidence type="ECO:0000259" key="11">
    <source>
        <dbReference type="PROSITE" id="PS01124"/>
    </source>
</evidence>
<dbReference type="Gene3D" id="1.10.10.60">
    <property type="entry name" value="Homeodomain-like"/>
    <property type="match status" value="2"/>
</dbReference>
<dbReference type="Pfam" id="PF00072">
    <property type="entry name" value="Response_reg"/>
    <property type="match status" value="1"/>
</dbReference>
<evidence type="ECO:0000313" key="13">
    <source>
        <dbReference type="EMBL" id="ATW24298.1"/>
    </source>
</evidence>
<dbReference type="GO" id="GO:0003700">
    <property type="term" value="F:DNA-binding transcription factor activity"/>
    <property type="evidence" value="ECO:0007669"/>
    <property type="project" value="InterPro"/>
</dbReference>
<evidence type="ECO:0000256" key="1">
    <source>
        <dbReference type="ARBA" id="ARBA00004496"/>
    </source>
</evidence>
<organism evidence="13 14">
    <name type="scientific">Formimonas warabiya</name>
    <dbReference type="NCBI Taxonomy" id="1761012"/>
    <lineage>
        <taxon>Bacteria</taxon>
        <taxon>Bacillati</taxon>
        <taxon>Bacillota</taxon>
        <taxon>Clostridia</taxon>
        <taxon>Eubacteriales</taxon>
        <taxon>Peptococcaceae</taxon>
        <taxon>Candidatus Formimonas</taxon>
    </lineage>
</organism>
<dbReference type="EMBL" id="CP017634">
    <property type="protein sequence ID" value="ATW24298.1"/>
    <property type="molecule type" value="Genomic_DNA"/>
</dbReference>
<dbReference type="GO" id="GO:0043565">
    <property type="term" value="F:sequence-specific DNA binding"/>
    <property type="evidence" value="ECO:0007669"/>
    <property type="project" value="InterPro"/>
</dbReference>
<dbReference type="PANTHER" id="PTHR42713">
    <property type="entry name" value="HISTIDINE KINASE-RELATED"/>
    <property type="match status" value="1"/>
</dbReference>
<evidence type="ECO:0000256" key="2">
    <source>
        <dbReference type="ARBA" id="ARBA00018672"/>
    </source>
</evidence>
<evidence type="ECO:0000256" key="4">
    <source>
        <dbReference type="ARBA" id="ARBA00022553"/>
    </source>
</evidence>
<dbReference type="SUPFAM" id="SSF46689">
    <property type="entry name" value="Homeodomain-like"/>
    <property type="match status" value="2"/>
</dbReference>
<evidence type="ECO:0000256" key="9">
    <source>
        <dbReference type="ARBA" id="ARBA00024867"/>
    </source>
</evidence>
<dbReference type="RefSeq" id="WP_148133477.1">
    <property type="nucleotide sequence ID" value="NZ_CP017634.1"/>
</dbReference>
<dbReference type="SMART" id="SM00342">
    <property type="entry name" value="HTH_ARAC"/>
    <property type="match status" value="1"/>
</dbReference>
<keyword evidence="7" id="KW-0238">DNA-binding</keyword>
<dbReference type="InterPro" id="IPR011006">
    <property type="entry name" value="CheY-like_superfamily"/>
</dbReference>
<feature type="domain" description="HTH araC/xylS-type" evidence="11">
    <location>
        <begin position="444"/>
        <end position="542"/>
    </location>
</feature>
<evidence type="ECO:0000256" key="6">
    <source>
        <dbReference type="ARBA" id="ARBA00023015"/>
    </source>
</evidence>
<keyword evidence="5" id="KW-0902">Two-component regulatory system</keyword>
<evidence type="ECO:0000256" key="7">
    <source>
        <dbReference type="ARBA" id="ARBA00023125"/>
    </source>
</evidence>
<dbReference type="InterPro" id="IPR051552">
    <property type="entry name" value="HptR"/>
</dbReference>